<feature type="domain" description="Major facilitator superfamily (MFS) profile" evidence="8">
    <location>
        <begin position="487"/>
        <end position="726"/>
    </location>
</feature>
<evidence type="ECO:0000313" key="10">
    <source>
        <dbReference type="Proteomes" id="UP000789390"/>
    </source>
</evidence>
<evidence type="ECO:0000256" key="7">
    <source>
        <dbReference type="SAM" id="Phobius"/>
    </source>
</evidence>
<dbReference type="GO" id="GO:0016020">
    <property type="term" value="C:membrane"/>
    <property type="evidence" value="ECO:0007669"/>
    <property type="project" value="UniProtKB-SubCell"/>
</dbReference>
<evidence type="ECO:0000256" key="5">
    <source>
        <dbReference type="ARBA" id="ARBA00023136"/>
    </source>
</evidence>
<feature type="transmembrane region" description="Helical" evidence="7">
    <location>
        <begin position="103"/>
        <end position="122"/>
    </location>
</feature>
<feature type="region of interest" description="Disordered" evidence="6">
    <location>
        <begin position="675"/>
        <end position="726"/>
    </location>
</feature>
<dbReference type="InterPro" id="IPR036259">
    <property type="entry name" value="MFS_trans_sf"/>
</dbReference>
<comment type="similarity">
    <text evidence="2">Belongs to the major facilitator superfamily. MFSD6 family.</text>
</comment>
<evidence type="ECO:0000256" key="2">
    <source>
        <dbReference type="ARBA" id="ARBA00005241"/>
    </source>
</evidence>
<protein>
    <recommendedName>
        <fullName evidence="8">Major facilitator superfamily (MFS) profile domain-containing protein</fullName>
    </recommendedName>
</protein>
<dbReference type="OrthoDB" id="10061976at2759"/>
<dbReference type="PANTHER" id="PTHR16172">
    <property type="entry name" value="MAJOR FACILITATOR SUPERFAMILY DOMAIN-CONTAINING PROTEIN 6-LIKE"/>
    <property type="match status" value="1"/>
</dbReference>
<evidence type="ECO:0000313" key="9">
    <source>
        <dbReference type="EMBL" id="CAH0105214.1"/>
    </source>
</evidence>
<dbReference type="EMBL" id="CAKKLH010000177">
    <property type="protein sequence ID" value="CAH0105214.1"/>
    <property type="molecule type" value="Genomic_DNA"/>
</dbReference>
<evidence type="ECO:0000256" key="3">
    <source>
        <dbReference type="ARBA" id="ARBA00022692"/>
    </source>
</evidence>
<evidence type="ECO:0000256" key="1">
    <source>
        <dbReference type="ARBA" id="ARBA00004141"/>
    </source>
</evidence>
<dbReference type="CDD" id="cd17335">
    <property type="entry name" value="MFS_MFSD6"/>
    <property type="match status" value="1"/>
</dbReference>
<dbReference type="PANTHER" id="PTHR16172:SF35">
    <property type="entry name" value="MAJOR FACILITATOR SUPERFAMILY (MFS) PROFILE DOMAIN-CONTAINING PROTEIN"/>
    <property type="match status" value="1"/>
</dbReference>
<comment type="subcellular location">
    <subcellularLocation>
        <location evidence="1">Membrane</location>
        <topology evidence="1">Multi-pass membrane protein</topology>
    </subcellularLocation>
</comment>
<feature type="transmembrane region" description="Helical" evidence="7">
    <location>
        <begin position="644"/>
        <end position="666"/>
    </location>
</feature>
<dbReference type="AlphaFoldDB" id="A0A8J2RMD8"/>
<evidence type="ECO:0000256" key="6">
    <source>
        <dbReference type="SAM" id="MobiDB-lite"/>
    </source>
</evidence>
<feature type="transmembrane region" description="Helical" evidence="7">
    <location>
        <begin position="552"/>
        <end position="572"/>
    </location>
</feature>
<keyword evidence="5 7" id="KW-0472">Membrane</keyword>
<dbReference type="Gene3D" id="1.20.1250.20">
    <property type="entry name" value="MFS general substrate transporter like domains"/>
    <property type="match status" value="3"/>
</dbReference>
<organism evidence="9 10">
    <name type="scientific">Daphnia galeata</name>
    <dbReference type="NCBI Taxonomy" id="27404"/>
    <lineage>
        <taxon>Eukaryota</taxon>
        <taxon>Metazoa</taxon>
        <taxon>Ecdysozoa</taxon>
        <taxon>Arthropoda</taxon>
        <taxon>Crustacea</taxon>
        <taxon>Branchiopoda</taxon>
        <taxon>Diplostraca</taxon>
        <taxon>Cladocera</taxon>
        <taxon>Anomopoda</taxon>
        <taxon>Daphniidae</taxon>
        <taxon>Daphnia</taxon>
    </lineage>
</organism>
<keyword evidence="4 7" id="KW-1133">Transmembrane helix</keyword>
<dbReference type="InterPro" id="IPR051717">
    <property type="entry name" value="MFS_MFSD6"/>
</dbReference>
<feature type="transmembrane region" description="Helical" evidence="7">
    <location>
        <begin position="525"/>
        <end position="545"/>
    </location>
</feature>
<dbReference type="Pfam" id="PF12832">
    <property type="entry name" value="MFS_1_like"/>
    <property type="match status" value="1"/>
</dbReference>
<dbReference type="InterPro" id="IPR024989">
    <property type="entry name" value="MFS_assoc_dom"/>
</dbReference>
<dbReference type="SUPFAM" id="SSF103473">
    <property type="entry name" value="MFS general substrate transporter"/>
    <property type="match status" value="2"/>
</dbReference>
<feature type="transmembrane region" description="Helical" evidence="7">
    <location>
        <begin position="373"/>
        <end position="403"/>
    </location>
</feature>
<dbReference type="GO" id="GO:0022857">
    <property type="term" value="F:transmembrane transporter activity"/>
    <property type="evidence" value="ECO:0007669"/>
    <property type="project" value="InterPro"/>
</dbReference>
<feature type="transmembrane region" description="Helical" evidence="7">
    <location>
        <begin position="486"/>
        <end position="505"/>
    </location>
</feature>
<feature type="region of interest" description="Disordered" evidence="6">
    <location>
        <begin position="190"/>
        <end position="209"/>
    </location>
</feature>
<keyword evidence="3 7" id="KW-0812">Transmembrane</keyword>
<dbReference type="PROSITE" id="PS50850">
    <property type="entry name" value="MFS"/>
    <property type="match status" value="1"/>
</dbReference>
<dbReference type="InterPro" id="IPR020846">
    <property type="entry name" value="MFS_dom"/>
</dbReference>
<sequence>MNSINMETNREKSVNNEGPEVKLKGKALLIYDLKHRKLIPTKILFFVVLSSIGVLLPYMTIHMKSLGISVEETAIIYGVFPLFSILAPYTMGFIADKLGNFKVLLCVTMLMAMANALLFLVIPTGRFIDKYPANLSMAVGCGGEGGRLVLTDLDSKTCGFRNSVDGNLSLTVTECGYVCYDEIHRKSQKLTKDDAPSSSLPADWPSPDQPHKKFRHGIFFRDTWALEITCPSGLSSLSQSNCSLNRNESPTRMNSTTTFNHVTIRLNKTTAESGQFPVERMVFNGVFPLTEGLECSNSYDQPMKLVQPLVFTLNGTLKLGEEGTLSAWASPEGSNSDRVVYRTCRSQCIVQTKRKNLCADDANVIVYDPQLTFWLYLLLRLFFAILFGGAKVLFEGACLAVVIQYKGDLGLQRMFGILGTMIFCPVSGALIDYFSINQDISDYRPAFYLYAILVGSAAFGVLTVDLDFRPPAKELLKDIKSVLANVELLVFFVVIFFSSLFWGYIESYLFWFLEEMGGSKSLMGLTVTVSSLFGIPALLLSDVIFRRIGHPNVQIIGFAFYVVRLIGYSYIYNPYMCLIYEVLEAITTSLMMTSAVAYSAELSTPSTLATVQGMIAGTYYGIGRGLGSLVGGFLMKFYGTRSTFRILGVAAFFVGLNYFLFNIFYIRRKRLTKEKMDKKTPDEQPDIVSKSVADGQGLNNPVFVPDDDDVTNKSTKTAGKRGKSDN</sequence>
<keyword evidence="10" id="KW-1185">Reference proteome</keyword>
<name>A0A8J2RMD8_9CRUS</name>
<evidence type="ECO:0000256" key="4">
    <source>
        <dbReference type="ARBA" id="ARBA00022989"/>
    </source>
</evidence>
<proteinExistence type="inferred from homology"/>
<feature type="transmembrane region" description="Helical" evidence="7">
    <location>
        <begin position="73"/>
        <end position="91"/>
    </location>
</feature>
<reference evidence="9" key="1">
    <citation type="submission" date="2021-11" db="EMBL/GenBank/DDBJ databases">
        <authorList>
            <person name="Schell T."/>
        </authorList>
    </citation>
    <scope>NUCLEOTIDE SEQUENCE</scope>
    <source>
        <strain evidence="9">M5</strain>
    </source>
</reference>
<feature type="transmembrane region" description="Helical" evidence="7">
    <location>
        <begin position="447"/>
        <end position="466"/>
    </location>
</feature>
<feature type="transmembrane region" description="Helical" evidence="7">
    <location>
        <begin position="43"/>
        <end position="61"/>
    </location>
</feature>
<feature type="transmembrane region" description="Helical" evidence="7">
    <location>
        <begin position="415"/>
        <end position="435"/>
    </location>
</feature>
<dbReference type="Proteomes" id="UP000789390">
    <property type="component" value="Unassembled WGS sequence"/>
</dbReference>
<accession>A0A8J2RMD8</accession>
<comment type="caution">
    <text evidence="9">The sequence shown here is derived from an EMBL/GenBank/DDBJ whole genome shotgun (WGS) entry which is preliminary data.</text>
</comment>
<evidence type="ECO:0000259" key="8">
    <source>
        <dbReference type="PROSITE" id="PS50850"/>
    </source>
</evidence>
<gene>
    <name evidence="9" type="ORF">DGAL_LOCUS8231</name>
</gene>